<evidence type="ECO:0000256" key="2">
    <source>
        <dbReference type="RuleBase" id="RU361185"/>
    </source>
</evidence>
<dbReference type="Gene3D" id="2.60.40.1180">
    <property type="entry name" value="Golgi alpha-mannosidase II"/>
    <property type="match status" value="2"/>
</dbReference>
<organism evidence="6 7">
    <name type="scientific">Gardnerella vaginalis</name>
    <dbReference type="NCBI Taxonomy" id="2702"/>
    <lineage>
        <taxon>Bacteria</taxon>
        <taxon>Bacillati</taxon>
        <taxon>Actinomycetota</taxon>
        <taxon>Actinomycetes</taxon>
        <taxon>Bifidobacteriales</taxon>
        <taxon>Bifidobacteriaceae</taxon>
        <taxon>Gardnerella</taxon>
    </lineage>
</organism>
<dbReference type="AlphaFoldDB" id="A0A3E1IZH4"/>
<evidence type="ECO:0000256" key="1">
    <source>
        <dbReference type="ARBA" id="ARBA00007806"/>
    </source>
</evidence>
<dbReference type="GO" id="GO:0005975">
    <property type="term" value="P:carbohydrate metabolic process"/>
    <property type="evidence" value="ECO:0007669"/>
    <property type="project" value="InterPro"/>
</dbReference>
<accession>A0A3E1IZH4</accession>
<evidence type="ECO:0000313" key="6">
    <source>
        <dbReference type="EMBL" id="RFD78184.1"/>
    </source>
</evidence>
<feature type="domain" description="Glycosyl hydrolase family 31 C-terminal" evidence="5">
    <location>
        <begin position="563"/>
        <end position="658"/>
    </location>
</feature>
<evidence type="ECO:0000259" key="4">
    <source>
        <dbReference type="Pfam" id="PF01055"/>
    </source>
</evidence>
<evidence type="ECO:0000256" key="3">
    <source>
        <dbReference type="SAM" id="MobiDB-lite"/>
    </source>
</evidence>
<dbReference type="PANTHER" id="PTHR22762:SF89">
    <property type="entry name" value="ALPHA-XYLOSIDASE"/>
    <property type="match status" value="1"/>
</dbReference>
<dbReference type="SUPFAM" id="SSF51011">
    <property type="entry name" value="Glycosyl hydrolase domain"/>
    <property type="match status" value="1"/>
</dbReference>
<keyword evidence="2" id="KW-0326">Glycosidase</keyword>
<dbReference type="CDD" id="cd06595">
    <property type="entry name" value="GH31_u1"/>
    <property type="match status" value="1"/>
</dbReference>
<proteinExistence type="inferred from homology"/>
<dbReference type="EMBL" id="LRTV01000013">
    <property type="protein sequence ID" value="RFD78184.1"/>
    <property type="molecule type" value="Genomic_DNA"/>
</dbReference>
<feature type="region of interest" description="Disordered" evidence="3">
    <location>
        <begin position="81"/>
        <end position="100"/>
    </location>
</feature>
<dbReference type="InterPro" id="IPR048395">
    <property type="entry name" value="Glyco_hydro_31_C"/>
</dbReference>
<dbReference type="InterPro" id="IPR000322">
    <property type="entry name" value="Glyco_hydro_31_TIM"/>
</dbReference>
<evidence type="ECO:0000259" key="5">
    <source>
        <dbReference type="Pfam" id="PF21365"/>
    </source>
</evidence>
<dbReference type="PANTHER" id="PTHR22762">
    <property type="entry name" value="ALPHA-GLUCOSIDASE"/>
    <property type="match status" value="1"/>
</dbReference>
<protein>
    <submittedName>
        <fullName evidence="6">Alpha-glucosidase</fullName>
    </submittedName>
</protein>
<evidence type="ECO:0000313" key="7">
    <source>
        <dbReference type="Proteomes" id="UP000259221"/>
    </source>
</evidence>
<feature type="domain" description="Glycoside hydrolase family 31 TIM barrel" evidence="4">
    <location>
        <begin position="253"/>
        <end position="555"/>
    </location>
</feature>
<sequence>MSKQNESQIIGKAVKYSDSQSQIFADVANSQYAKAQDIQVIKGEKWRITVITDSLLRLEWSDDGEFADAPTQTVIRRNFADNKAGNDDNASSDANPGVQPKFSVRKNEDGWLEVETEKLLLTYNCKPFSKEGLSIVVRGVPCTQFNTWHYGDACPGNLLGTFRTLDQANGPVKLGTGILSRDGWSVLDDSATCEIVPAEKVDGKPNPYGAWVQPRAQKVSEQDGKYKDLYFFGYGHRYIDAIRDFYRLTGSQPLLPRFALGNWWSRYYRYRQDEYLQLHNRFKGEGIPFSAAVIDMDWHVTDVDAKYGSGWTGYTWNEELFPDHRAFLRKLNAAGLAPTLNLHPRDGVRAFEKDYPQVARDAGIDPASGKAVEFDLTNPQFVEAYFNMHHRMEDEGVRFWWIDWQQGGVTREPGLDPLWMLNHMHYEDAARDGRWPLTFSRYAGPGSHRYPVGFSGDTVTTWDSLAFQTYFTSTASNIGYGWWSHDIGGHMLGVRNNELEARWYAFGSFSPINRLHSTCSPFAGKEPWNFPQETREAMVKMLRLRAELLPYVYTMNYRAAFEGRPIIEPMYWQSPEVGMAYEIPNEYRFGSELIVAPITSPNDSAALRGCAGVWLPEGDWYDLFDGRRYVSRGWNGRRFEAWRELDRVPAFARAGAIVPLQVLPEVLDCARNAEAAESVNSIANPRSLRVLTFPGADGEFVMREDNGDFAAASAGNTADTRMNFVWRDGNSSSQFIISGVEGAEAAVESVPQTRNWNVVFRGVDCADFSNVRVFVGGRELNASEFVVSYEGEDSTLSLTVSVNDVPACEEVRVIVDGGLQIAADPKVGDVYRFLLQAQVPYRGKEMAFDAVREAGGSASAIAAISTLEYENESEAEKYRNNVDMLNAYATDQPSVVKWAQWRCTLPVSVKHVLEEILLRSVE</sequence>
<dbReference type="InterPro" id="IPR017853">
    <property type="entry name" value="GH"/>
</dbReference>
<gene>
    <name evidence="6" type="ORF">AXE77_05915</name>
</gene>
<dbReference type="InterPro" id="IPR013780">
    <property type="entry name" value="Glyco_hydro_b"/>
</dbReference>
<dbReference type="Pfam" id="PF01055">
    <property type="entry name" value="Glyco_hydro_31_2nd"/>
    <property type="match status" value="1"/>
</dbReference>
<reference evidence="6 7" key="1">
    <citation type="submission" date="2016-02" db="EMBL/GenBank/DDBJ databases">
        <authorList>
            <person name="Alioto T."/>
            <person name="Alioto T."/>
        </authorList>
    </citation>
    <scope>NUCLEOTIDE SEQUENCE [LARGE SCALE GENOMIC DNA]</scope>
    <source>
        <strain evidence="6 7">NR010</strain>
    </source>
</reference>
<dbReference type="GO" id="GO:0006491">
    <property type="term" value="P:N-glycan processing"/>
    <property type="evidence" value="ECO:0007669"/>
    <property type="project" value="TreeGrafter"/>
</dbReference>
<name>A0A3E1IZH4_GARVA</name>
<dbReference type="Proteomes" id="UP000259221">
    <property type="component" value="Unassembled WGS sequence"/>
</dbReference>
<comment type="caution">
    <text evidence="6">The sequence shown here is derived from an EMBL/GenBank/DDBJ whole genome shotgun (WGS) entry which is preliminary data.</text>
</comment>
<dbReference type="RefSeq" id="WP_430886660.1">
    <property type="nucleotide sequence ID" value="NZ_LRTV01000013.1"/>
</dbReference>
<keyword evidence="2" id="KW-0378">Hydrolase</keyword>
<dbReference type="Gene3D" id="3.20.20.80">
    <property type="entry name" value="Glycosidases"/>
    <property type="match status" value="1"/>
</dbReference>
<dbReference type="Pfam" id="PF21365">
    <property type="entry name" value="Glyco_hydro_31_3rd"/>
    <property type="match status" value="1"/>
</dbReference>
<dbReference type="GO" id="GO:0090599">
    <property type="term" value="F:alpha-glucosidase activity"/>
    <property type="evidence" value="ECO:0007669"/>
    <property type="project" value="TreeGrafter"/>
</dbReference>
<comment type="similarity">
    <text evidence="1 2">Belongs to the glycosyl hydrolase 31 family.</text>
</comment>
<dbReference type="SUPFAM" id="SSF51445">
    <property type="entry name" value="(Trans)glycosidases"/>
    <property type="match status" value="1"/>
</dbReference>